<evidence type="ECO:0000259" key="2">
    <source>
        <dbReference type="PROSITE" id="PS50048"/>
    </source>
</evidence>
<dbReference type="PROSITE" id="PS50048">
    <property type="entry name" value="ZN2_CY6_FUNGAL_2"/>
    <property type="match status" value="1"/>
</dbReference>
<dbReference type="EMBL" id="KQ086007">
    <property type="protein sequence ID" value="KLO11169.1"/>
    <property type="molecule type" value="Genomic_DNA"/>
</dbReference>
<dbReference type="InParanoid" id="A0A0H2RH35"/>
<dbReference type="Proteomes" id="UP000053477">
    <property type="component" value="Unassembled WGS sequence"/>
</dbReference>
<feature type="compositionally biased region" description="Basic and acidic residues" evidence="1">
    <location>
        <begin position="210"/>
        <end position="221"/>
    </location>
</feature>
<reference evidence="3 4" key="1">
    <citation type="submission" date="2015-04" db="EMBL/GenBank/DDBJ databases">
        <title>Complete genome sequence of Schizopora paradoxa KUC8140, a cosmopolitan wood degrader in East Asia.</title>
        <authorList>
            <consortium name="DOE Joint Genome Institute"/>
            <person name="Min B."/>
            <person name="Park H."/>
            <person name="Jang Y."/>
            <person name="Kim J.-J."/>
            <person name="Kim K.H."/>
            <person name="Pangilinan J."/>
            <person name="Lipzen A."/>
            <person name="Riley R."/>
            <person name="Grigoriev I.V."/>
            <person name="Spatafora J.W."/>
            <person name="Choi I.-G."/>
        </authorList>
    </citation>
    <scope>NUCLEOTIDE SEQUENCE [LARGE SCALE GENOMIC DNA]</scope>
    <source>
        <strain evidence="3 4">KUC8140</strain>
    </source>
</reference>
<accession>A0A0H2RH35</accession>
<keyword evidence="4" id="KW-1185">Reference proteome</keyword>
<evidence type="ECO:0000256" key="1">
    <source>
        <dbReference type="SAM" id="MobiDB-lite"/>
    </source>
</evidence>
<evidence type="ECO:0000313" key="4">
    <source>
        <dbReference type="Proteomes" id="UP000053477"/>
    </source>
</evidence>
<dbReference type="PROSITE" id="PS00463">
    <property type="entry name" value="ZN2_CY6_FUNGAL_1"/>
    <property type="match status" value="1"/>
</dbReference>
<feature type="domain" description="Zn(2)-C6 fungal-type" evidence="2">
    <location>
        <begin position="18"/>
        <end position="49"/>
    </location>
</feature>
<gene>
    <name evidence="3" type="ORF">SCHPADRAFT_484511</name>
</gene>
<dbReference type="SUPFAM" id="SSF57701">
    <property type="entry name" value="Zn2/Cys6 DNA-binding domain"/>
    <property type="match status" value="1"/>
</dbReference>
<dbReference type="SMART" id="SM00066">
    <property type="entry name" value="GAL4"/>
    <property type="match status" value="1"/>
</dbReference>
<feature type="region of interest" description="Disordered" evidence="1">
    <location>
        <begin position="1"/>
        <end position="20"/>
    </location>
</feature>
<feature type="region of interest" description="Disordered" evidence="1">
    <location>
        <begin position="74"/>
        <end position="100"/>
    </location>
</feature>
<evidence type="ECO:0000313" key="3">
    <source>
        <dbReference type="EMBL" id="KLO11169.1"/>
    </source>
</evidence>
<dbReference type="Pfam" id="PF00172">
    <property type="entry name" value="Zn_clus"/>
    <property type="match status" value="1"/>
</dbReference>
<dbReference type="GO" id="GO:0008270">
    <property type="term" value="F:zinc ion binding"/>
    <property type="evidence" value="ECO:0007669"/>
    <property type="project" value="InterPro"/>
</dbReference>
<dbReference type="CDD" id="cd00067">
    <property type="entry name" value="GAL4"/>
    <property type="match status" value="1"/>
</dbReference>
<protein>
    <recommendedName>
        <fullName evidence="2">Zn(2)-C6 fungal-type domain-containing protein</fullName>
    </recommendedName>
</protein>
<sequence length="243" mass="26682">MTHPYLSSSSTSGTRPTPCEPCRKLKRRCGGRPGQRCLSCVKRGIECIYEKKETTFIYVNPIEPRRPQRQVYECKAGSSRNLRQPTTDSPSPSPTKPGTADMAYNLVIDLGAPMQMILMTSPSRENNSDRRSTIPTGERKAPGAQSSASQCFEVDAFAEMGYPRYDPSSSAPRPANAPLDGIHSEKSVINVAALQVQSSLSKVSRHGRDRSHETKAAHKDNVSFGEAALQGMECFFAKQRENG</sequence>
<feature type="region of interest" description="Disordered" evidence="1">
    <location>
        <begin position="121"/>
        <end position="149"/>
    </location>
</feature>
<dbReference type="OrthoDB" id="5370478at2759"/>
<feature type="region of interest" description="Disordered" evidence="1">
    <location>
        <begin position="201"/>
        <end position="222"/>
    </location>
</feature>
<dbReference type="AlphaFoldDB" id="A0A0H2RH35"/>
<name>A0A0H2RH35_9AGAM</name>
<dbReference type="InterPro" id="IPR036864">
    <property type="entry name" value="Zn2-C6_fun-type_DNA-bd_sf"/>
</dbReference>
<dbReference type="Gene3D" id="4.10.240.10">
    <property type="entry name" value="Zn(2)-C6 fungal-type DNA-binding domain"/>
    <property type="match status" value="1"/>
</dbReference>
<dbReference type="GO" id="GO:0000981">
    <property type="term" value="F:DNA-binding transcription factor activity, RNA polymerase II-specific"/>
    <property type="evidence" value="ECO:0007669"/>
    <property type="project" value="InterPro"/>
</dbReference>
<organism evidence="3 4">
    <name type="scientific">Schizopora paradoxa</name>
    <dbReference type="NCBI Taxonomy" id="27342"/>
    <lineage>
        <taxon>Eukaryota</taxon>
        <taxon>Fungi</taxon>
        <taxon>Dikarya</taxon>
        <taxon>Basidiomycota</taxon>
        <taxon>Agaricomycotina</taxon>
        <taxon>Agaricomycetes</taxon>
        <taxon>Hymenochaetales</taxon>
        <taxon>Schizoporaceae</taxon>
        <taxon>Schizopora</taxon>
    </lineage>
</organism>
<proteinExistence type="predicted"/>
<dbReference type="InterPro" id="IPR001138">
    <property type="entry name" value="Zn2Cys6_DnaBD"/>
</dbReference>
<feature type="compositionally biased region" description="Basic and acidic residues" evidence="1">
    <location>
        <begin position="126"/>
        <end position="141"/>
    </location>
</feature>